<dbReference type="InParanoid" id="A0A409XU56"/>
<evidence type="ECO:0000256" key="1">
    <source>
        <dbReference type="SAM" id="SignalP"/>
    </source>
</evidence>
<dbReference type="OrthoDB" id="5803672at2759"/>
<evidence type="ECO:0000313" key="2">
    <source>
        <dbReference type="EMBL" id="PPQ94226.1"/>
    </source>
</evidence>
<keyword evidence="1" id="KW-0732">Signal</keyword>
<feature type="signal peptide" evidence="1">
    <location>
        <begin position="1"/>
        <end position="27"/>
    </location>
</feature>
<sequence length="379" mass="41510">MQTTLDRWTDILQPIFYSLLWLLGLQTDLDLSPGSCIRTSPTITALVSCLDTFTVPHSYYDNATYSLAQPVGSQRRDWKLAVTTLLSVDGDCSATSVPLSLQGLYVIESFGGFCVLYETASRSGTYVKGWGFMIVPAFRPLVSRSVHISAPHPGYDLGTIQQAAYIFQSTGSNSLLVTGRTRTAYLNNSNCILPVSASQDYYRTDPAHNNEEPFFDANVAIYEWQHQRLGCPPSSCGFLQLHGKGASTCSSDQIFLSSGIGNSSSSQAWYTDDVDRPIKRLQQNLQDNFPSWKISLPSDSTCPLTATKNVVGRYLNGIHIPRVCSTAATSKIATGEFLHAEQASLPRDPQHYDAWSRAVLETFDTCADGMAMNPGVPAI</sequence>
<dbReference type="STRING" id="93625.A0A409XU56"/>
<accession>A0A409XU56</accession>
<evidence type="ECO:0000313" key="3">
    <source>
        <dbReference type="Proteomes" id="UP000283269"/>
    </source>
</evidence>
<keyword evidence="3" id="KW-1185">Reference proteome</keyword>
<dbReference type="Proteomes" id="UP000283269">
    <property type="component" value="Unassembled WGS sequence"/>
</dbReference>
<dbReference type="AlphaFoldDB" id="A0A409XU56"/>
<name>A0A409XU56_PSICY</name>
<proteinExistence type="predicted"/>
<dbReference type="EMBL" id="NHYD01000415">
    <property type="protein sequence ID" value="PPQ94226.1"/>
    <property type="molecule type" value="Genomic_DNA"/>
</dbReference>
<gene>
    <name evidence="2" type="ORF">CVT25_006652</name>
</gene>
<feature type="chain" id="PRO_5019303898" evidence="1">
    <location>
        <begin position="28"/>
        <end position="379"/>
    </location>
</feature>
<comment type="caution">
    <text evidence="2">The sequence shown here is derived from an EMBL/GenBank/DDBJ whole genome shotgun (WGS) entry which is preliminary data.</text>
</comment>
<reference evidence="2 3" key="1">
    <citation type="journal article" date="2018" name="Evol. Lett.">
        <title>Horizontal gene cluster transfer increased hallucinogenic mushroom diversity.</title>
        <authorList>
            <person name="Reynolds H.T."/>
            <person name="Vijayakumar V."/>
            <person name="Gluck-Thaler E."/>
            <person name="Korotkin H.B."/>
            <person name="Matheny P.B."/>
            <person name="Slot J.C."/>
        </authorList>
    </citation>
    <scope>NUCLEOTIDE SEQUENCE [LARGE SCALE GENOMIC DNA]</scope>
    <source>
        <strain evidence="2 3">2631</strain>
    </source>
</reference>
<protein>
    <submittedName>
        <fullName evidence="2">Uncharacterized protein</fullName>
    </submittedName>
</protein>
<organism evidence="2 3">
    <name type="scientific">Psilocybe cyanescens</name>
    <dbReference type="NCBI Taxonomy" id="93625"/>
    <lineage>
        <taxon>Eukaryota</taxon>
        <taxon>Fungi</taxon>
        <taxon>Dikarya</taxon>
        <taxon>Basidiomycota</taxon>
        <taxon>Agaricomycotina</taxon>
        <taxon>Agaricomycetes</taxon>
        <taxon>Agaricomycetidae</taxon>
        <taxon>Agaricales</taxon>
        <taxon>Agaricineae</taxon>
        <taxon>Strophariaceae</taxon>
        <taxon>Psilocybe</taxon>
    </lineage>
</organism>